<proteinExistence type="predicted"/>
<comment type="caution">
    <text evidence="1">The sequence shown here is derived from an EMBL/GenBank/DDBJ whole genome shotgun (WGS) entry which is preliminary data.</text>
</comment>
<sequence>MTAMHCTHCGSEGLLPGYIEDSGDSSRGHARWVEGPLEIGFWGAKRTGRTHWLVDAYRCEECSHLELFTRTKDG</sequence>
<protein>
    <submittedName>
        <fullName evidence="1">Uncharacterized protein</fullName>
    </submittedName>
</protein>
<evidence type="ECO:0000313" key="1">
    <source>
        <dbReference type="EMBL" id="KAA8886324.1"/>
    </source>
</evidence>
<gene>
    <name evidence="1" type="ORF">F3087_24075</name>
</gene>
<dbReference type="OrthoDB" id="7573292at2"/>
<dbReference type="RefSeq" id="WP_150404305.1">
    <property type="nucleotide sequence ID" value="NZ_VXLC01000013.1"/>
</dbReference>
<dbReference type="Proteomes" id="UP000323876">
    <property type="component" value="Unassembled WGS sequence"/>
</dbReference>
<dbReference type="EMBL" id="VXLC01000013">
    <property type="protein sequence ID" value="KAA8886324.1"/>
    <property type="molecule type" value="Genomic_DNA"/>
</dbReference>
<organism evidence="1 2">
    <name type="scientific">Nocardia colli</name>
    <dbReference type="NCBI Taxonomy" id="2545717"/>
    <lineage>
        <taxon>Bacteria</taxon>
        <taxon>Bacillati</taxon>
        <taxon>Actinomycetota</taxon>
        <taxon>Actinomycetes</taxon>
        <taxon>Mycobacteriales</taxon>
        <taxon>Nocardiaceae</taxon>
        <taxon>Nocardia</taxon>
    </lineage>
</organism>
<evidence type="ECO:0000313" key="2">
    <source>
        <dbReference type="Proteomes" id="UP000323876"/>
    </source>
</evidence>
<keyword evidence="2" id="KW-1185">Reference proteome</keyword>
<reference evidence="1 2" key="1">
    <citation type="submission" date="2019-09" db="EMBL/GenBank/DDBJ databases">
        <authorList>
            <person name="Wang X."/>
        </authorList>
    </citation>
    <scope>NUCLEOTIDE SEQUENCE [LARGE SCALE GENOMIC DNA]</scope>
    <source>
        <strain evidence="1 2">CICC 11023</strain>
    </source>
</reference>
<accession>A0A5N0EDM6</accession>
<name>A0A5N0EDM6_9NOCA</name>
<dbReference type="AlphaFoldDB" id="A0A5N0EDM6"/>